<feature type="region of interest" description="Disordered" evidence="1">
    <location>
        <begin position="321"/>
        <end position="348"/>
    </location>
</feature>
<name>A0ABW3V036_9HYPH</name>
<dbReference type="Pfam" id="PF13387">
    <property type="entry name" value="Lnb_N"/>
    <property type="match status" value="1"/>
</dbReference>
<evidence type="ECO:0000256" key="2">
    <source>
        <dbReference type="SAM" id="Phobius"/>
    </source>
</evidence>
<gene>
    <name evidence="4" type="ORF">ACFQ35_02220</name>
</gene>
<feature type="transmembrane region" description="Helical" evidence="2">
    <location>
        <begin position="42"/>
        <end position="64"/>
    </location>
</feature>
<evidence type="ECO:0000259" key="3">
    <source>
        <dbReference type="Pfam" id="PF13387"/>
    </source>
</evidence>
<comment type="caution">
    <text evidence="4">The sequence shown here is derived from an EMBL/GenBank/DDBJ whole genome shotgun (WGS) entry which is preliminary data.</text>
</comment>
<keyword evidence="5" id="KW-1185">Reference proteome</keyword>
<feature type="compositionally biased region" description="Pro residues" evidence="1">
    <location>
        <begin position="339"/>
        <end position="348"/>
    </location>
</feature>
<feature type="transmembrane region" description="Helical" evidence="2">
    <location>
        <begin position="70"/>
        <end position="89"/>
    </location>
</feature>
<dbReference type="RefSeq" id="WP_289387892.1">
    <property type="nucleotide sequence ID" value="NZ_JAUCBM010000007.1"/>
</dbReference>
<dbReference type="EMBL" id="JBHTMA010000005">
    <property type="protein sequence ID" value="MFD1225992.1"/>
    <property type="molecule type" value="Genomic_DNA"/>
</dbReference>
<protein>
    <submittedName>
        <fullName evidence="4">DUF4105 domain-containing protein</fullName>
    </submittedName>
</protein>
<feature type="transmembrane region" description="Helical" evidence="2">
    <location>
        <begin position="6"/>
        <end position="35"/>
    </location>
</feature>
<keyword evidence="2" id="KW-1133">Transmembrane helix</keyword>
<evidence type="ECO:0000313" key="4">
    <source>
        <dbReference type="EMBL" id="MFD1225992.1"/>
    </source>
</evidence>
<dbReference type="InterPro" id="IPR025178">
    <property type="entry name" value="Lnb_N"/>
</dbReference>
<keyword evidence="2" id="KW-0812">Transmembrane</keyword>
<evidence type="ECO:0000313" key="5">
    <source>
        <dbReference type="Proteomes" id="UP001597263"/>
    </source>
</evidence>
<dbReference type="Proteomes" id="UP001597263">
    <property type="component" value="Unassembled WGS sequence"/>
</dbReference>
<feature type="domain" description="Lnb N-terminal periplasmic" evidence="3">
    <location>
        <begin position="134"/>
        <end position="287"/>
    </location>
</feature>
<accession>A0ABW3V036</accession>
<reference evidence="5" key="1">
    <citation type="journal article" date="2019" name="Int. J. Syst. Evol. Microbiol.">
        <title>The Global Catalogue of Microorganisms (GCM) 10K type strain sequencing project: providing services to taxonomists for standard genome sequencing and annotation.</title>
        <authorList>
            <consortium name="The Broad Institute Genomics Platform"/>
            <consortium name="The Broad Institute Genome Sequencing Center for Infectious Disease"/>
            <person name="Wu L."/>
            <person name="Ma J."/>
        </authorList>
    </citation>
    <scope>NUCLEOTIDE SEQUENCE [LARGE SCALE GENOMIC DNA]</scope>
    <source>
        <strain evidence="5">CCUG 49584</strain>
    </source>
</reference>
<evidence type="ECO:0000256" key="1">
    <source>
        <dbReference type="SAM" id="MobiDB-lite"/>
    </source>
</evidence>
<keyword evidence="2" id="KW-0472">Membrane</keyword>
<organism evidence="4 5">
    <name type="scientific">Pseudochrobactrum kiredjianiae</name>
    <dbReference type="NCBI Taxonomy" id="386305"/>
    <lineage>
        <taxon>Bacteria</taxon>
        <taxon>Pseudomonadati</taxon>
        <taxon>Pseudomonadota</taxon>
        <taxon>Alphaproteobacteria</taxon>
        <taxon>Hyphomicrobiales</taxon>
        <taxon>Brucellaceae</taxon>
        <taxon>Pseudochrobactrum</taxon>
    </lineage>
</organism>
<proteinExistence type="predicted"/>
<sequence length="348" mass="40091">MTYKPALIFLTFLAQAFFSLVLIIITIWGSLALYYQLSESRLITYAAIGLWVLIALAALSTLWFSDLQNYRKAAFIIFAVVFAVLLIWWHTIKPLLNRDWAPEVSQTVTAEYNGDMVRLDHIRDFDWRTEKDFTTNWKSADYNLSKIKSVDLFLSYWSSPAIAHTLVSFGFEDGRQIVFSAEIRKKRGQAFSEIGGFFKDFELAMIAAEESDIVYLRTNIRGERVYRYHVDIEPEQARQLFRLYTDTGNRLSKEAGFYNTLTANCTTVVFDMARILDPSIALDYRVLLSGYLPEYMFEKQLIVTAETNVQSMRLNADISEQAKGSREGYSQRIRMAMPQPQPQPQAAE</sequence>